<evidence type="ECO:0000259" key="3">
    <source>
        <dbReference type="PROSITE" id="PS51186"/>
    </source>
</evidence>
<dbReference type="InterPro" id="IPR050832">
    <property type="entry name" value="Bact_Acetyltransf"/>
</dbReference>
<keyword evidence="2" id="KW-0012">Acyltransferase</keyword>
<gene>
    <name evidence="4" type="ORF">GCM10023205_65780</name>
</gene>
<organism evidence="4 5">
    <name type="scientific">Yinghuangia aomiensis</name>
    <dbReference type="NCBI Taxonomy" id="676205"/>
    <lineage>
        <taxon>Bacteria</taxon>
        <taxon>Bacillati</taxon>
        <taxon>Actinomycetota</taxon>
        <taxon>Actinomycetes</taxon>
        <taxon>Kitasatosporales</taxon>
        <taxon>Streptomycetaceae</taxon>
        <taxon>Yinghuangia</taxon>
    </lineage>
</organism>
<accession>A0ABP9I3R9</accession>
<dbReference type="Gene3D" id="3.40.630.30">
    <property type="match status" value="1"/>
</dbReference>
<evidence type="ECO:0000313" key="5">
    <source>
        <dbReference type="Proteomes" id="UP001500466"/>
    </source>
</evidence>
<evidence type="ECO:0000313" key="4">
    <source>
        <dbReference type="EMBL" id="GAA4986119.1"/>
    </source>
</evidence>
<feature type="domain" description="N-acetyltransferase" evidence="3">
    <location>
        <begin position="26"/>
        <end position="191"/>
    </location>
</feature>
<keyword evidence="1" id="KW-0808">Transferase</keyword>
<dbReference type="PROSITE" id="PS51186">
    <property type="entry name" value="GNAT"/>
    <property type="match status" value="1"/>
</dbReference>
<evidence type="ECO:0000256" key="2">
    <source>
        <dbReference type="ARBA" id="ARBA00023315"/>
    </source>
</evidence>
<dbReference type="PANTHER" id="PTHR43877">
    <property type="entry name" value="AMINOALKYLPHOSPHONATE N-ACETYLTRANSFERASE-RELATED-RELATED"/>
    <property type="match status" value="1"/>
</dbReference>
<comment type="caution">
    <text evidence="4">The sequence shown here is derived from an EMBL/GenBank/DDBJ whole genome shotgun (WGS) entry which is preliminary data.</text>
</comment>
<sequence length="199" mass="21386">MIGKKNARLPRPGAVGPSAMMRIMKYDVRRIEAGEWRELRAIRLEALADSPNAFGTSHGAAAALPDSAWRERAARAATAPDDALFVALDETGTWTGTAAAAPIPDIPGTAHVHAVYVTPPHRGPDGPARALMDTAVDFARAHTACAWLTLGVHEDNHRARAFYRRLGFTDTGKRVPYPLDPAKVLHILGCPDFRAPQGG</sequence>
<name>A0ABP9I3R9_9ACTN</name>
<dbReference type="Pfam" id="PF00583">
    <property type="entry name" value="Acetyltransf_1"/>
    <property type="match status" value="1"/>
</dbReference>
<dbReference type="SUPFAM" id="SSF55729">
    <property type="entry name" value="Acyl-CoA N-acyltransferases (Nat)"/>
    <property type="match status" value="1"/>
</dbReference>
<protein>
    <recommendedName>
        <fullName evidence="3">N-acetyltransferase domain-containing protein</fullName>
    </recommendedName>
</protein>
<dbReference type="PANTHER" id="PTHR43877:SF2">
    <property type="entry name" value="AMINOALKYLPHOSPHONATE N-ACETYLTRANSFERASE-RELATED"/>
    <property type="match status" value="1"/>
</dbReference>
<keyword evidence="5" id="KW-1185">Reference proteome</keyword>
<dbReference type="InterPro" id="IPR016181">
    <property type="entry name" value="Acyl_CoA_acyltransferase"/>
</dbReference>
<dbReference type="CDD" id="cd04301">
    <property type="entry name" value="NAT_SF"/>
    <property type="match status" value="1"/>
</dbReference>
<dbReference type="InterPro" id="IPR000182">
    <property type="entry name" value="GNAT_dom"/>
</dbReference>
<dbReference type="Proteomes" id="UP001500466">
    <property type="component" value="Unassembled WGS sequence"/>
</dbReference>
<proteinExistence type="predicted"/>
<reference evidence="5" key="1">
    <citation type="journal article" date="2019" name="Int. J. Syst. Evol. Microbiol.">
        <title>The Global Catalogue of Microorganisms (GCM) 10K type strain sequencing project: providing services to taxonomists for standard genome sequencing and annotation.</title>
        <authorList>
            <consortium name="The Broad Institute Genomics Platform"/>
            <consortium name="The Broad Institute Genome Sequencing Center for Infectious Disease"/>
            <person name="Wu L."/>
            <person name="Ma J."/>
        </authorList>
    </citation>
    <scope>NUCLEOTIDE SEQUENCE [LARGE SCALE GENOMIC DNA]</scope>
    <source>
        <strain evidence="5">JCM 17986</strain>
    </source>
</reference>
<dbReference type="EMBL" id="BAABHS010000031">
    <property type="protein sequence ID" value="GAA4986119.1"/>
    <property type="molecule type" value="Genomic_DNA"/>
</dbReference>
<evidence type="ECO:0000256" key="1">
    <source>
        <dbReference type="ARBA" id="ARBA00022679"/>
    </source>
</evidence>